<evidence type="ECO:0000256" key="2">
    <source>
        <dbReference type="SAM" id="Phobius"/>
    </source>
</evidence>
<evidence type="ECO:0000259" key="3">
    <source>
        <dbReference type="Pfam" id="PF13462"/>
    </source>
</evidence>
<dbReference type="CDD" id="cd02972">
    <property type="entry name" value="DsbA_family"/>
    <property type="match status" value="1"/>
</dbReference>
<comment type="caution">
    <text evidence="4">The sequence shown here is derived from an EMBL/GenBank/DDBJ whole genome shotgun (WGS) entry which is preliminary data.</text>
</comment>
<name>A0A7K0BN60_9ACTN</name>
<keyword evidence="2" id="KW-0472">Membrane</keyword>
<dbReference type="OrthoDB" id="4135024at2"/>
<evidence type="ECO:0000313" key="4">
    <source>
        <dbReference type="EMBL" id="MQY02516.1"/>
    </source>
</evidence>
<dbReference type="Proteomes" id="UP000487268">
    <property type="component" value="Unassembled WGS sequence"/>
</dbReference>
<evidence type="ECO:0000256" key="1">
    <source>
        <dbReference type="SAM" id="MobiDB-lite"/>
    </source>
</evidence>
<dbReference type="EMBL" id="WEGH01000001">
    <property type="protein sequence ID" value="MQY02516.1"/>
    <property type="molecule type" value="Genomic_DNA"/>
</dbReference>
<reference evidence="4 5" key="1">
    <citation type="submission" date="2019-10" db="EMBL/GenBank/DDBJ databases">
        <title>Actinomadura rubteroloni sp. nov. and Actinomadura macrotermitis sp. nov., isolated from the gut of fungus growing-termite Macrotermes natalensis.</title>
        <authorList>
            <person name="Benndorf R."/>
            <person name="Martin K."/>
            <person name="Kuefner M."/>
            <person name="De Beer W."/>
            <person name="Kaster A.-K."/>
            <person name="Vollmers J."/>
            <person name="Poulsen M."/>
            <person name="Beemelmanns C."/>
        </authorList>
    </citation>
    <scope>NUCLEOTIDE SEQUENCE [LARGE SCALE GENOMIC DNA]</scope>
    <source>
        <strain evidence="4 5">RB68</strain>
    </source>
</reference>
<feature type="domain" description="Thioredoxin-like fold" evidence="3">
    <location>
        <begin position="116"/>
        <end position="277"/>
    </location>
</feature>
<dbReference type="InterPro" id="IPR012336">
    <property type="entry name" value="Thioredoxin-like_fold"/>
</dbReference>
<protein>
    <recommendedName>
        <fullName evidence="3">Thioredoxin-like fold domain-containing protein</fullName>
    </recommendedName>
</protein>
<dbReference type="SUPFAM" id="SSF52833">
    <property type="entry name" value="Thioredoxin-like"/>
    <property type="match status" value="1"/>
</dbReference>
<feature type="transmembrane region" description="Helical" evidence="2">
    <location>
        <begin position="46"/>
        <end position="69"/>
    </location>
</feature>
<dbReference type="RefSeq" id="WP_153530679.1">
    <property type="nucleotide sequence ID" value="NZ_WEGH01000001.1"/>
</dbReference>
<dbReference type="AlphaFoldDB" id="A0A7K0BN60"/>
<keyword evidence="2" id="KW-1133">Transmembrane helix</keyword>
<dbReference type="Pfam" id="PF13462">
    <property type="entry name" value="Thioredoxin_4"/>
    <property type="match status" value="1"/>
</dbReference>
<feature type="region of interest" description="Disordered" evidence="1">
    <location>
        <begin position="1"/>
        <end position="39"/>
    </location>
</feature>
<organism evidence="4 5">
    <name type="scientific">Actinomadura macrotermitis</name>
    <dbReference type="NCBI Taxonomy" id="2585200"/>
    <lineage>
        <taxon>Bacteria</taxon>
        <taxon>Bacillati</taxon>
        <taxon>Actinomycetota</taxon>
        <taxon>Actinomycetes</taxon>
        <taxon>Streptosporangiales</taxon>
        <taxon>Thermomonosporaceae</taxon>
        <taxon>Actinomadura</taxon>
    </lineage>
</organism>
<gene>
    <name evidence="4" type="ORF">ACRB68_05460</name>
</gene>
<dbReference type="InterPro" id="IPR036249">
    <property type="entry name" value="Thioredoxin-like_sf"/>
</dbReference>
<evidence type="ECO:0000313" key="5">
    <source>
        <dbReference type="Proteomes" id="UP000487268"/>
    </source>
</evidence>
<dbReference type="Gene3D" id="3.40.30.10">
    <property type="entry name" value="Glutaredoxin"/>
    <property type="match status" value="1"/>
</dbReference>
<proteinExistence type="predicted"/>
<keyword evidence="2" id="KW-0812">Transmembrane</keyword>
<sequence length="280" mass="28648">MGEPPNAPWPGAQPPGGPGYGPPGPPGMPWAPGPPMPQPPRRGPGLAIALVAGALTILLVAAIAIVLVLRGDDKGGGGGGGPVELKVGQVAGGAEARPGPDGSLAMARPGVERPLVEVYEDFACDHCGKFDKMHDPMLKELAVAGKAKVVFRPLVVFSAGTEPAYGNSLRAASAQRCLGDGAHWLAYQDALYEHQPATLNTRGYELDDLVSYAAPLGITDEVFRKCVTSQQESASVLAVSRGYLAAGLQGTPAVRLNGVLLPADKTGTPEALRAAIESGG</sequence>
<keyword evidence="5" id="KW-1185">Reference proteome</keyword>
<accession>A0A7K0BN60</accession>